<gene>
    <name evidence="1" type="ORF">NQX30_05805</name>
</gene>
<keyword evidence="2" id="KW-1185">Reference proteome</keyword>
<protein>
    <submittedName>
        <fullName evidence="1">Uncharacterized protein</fullName>
    </submittedName>
</protein>
<dbReference type="Proteomes" id="UP001168167">
    <property type="component" value="Unassembled WGS sequence"/>
</dbReference>
<reference evidence="1" key="1">
    <citation type="submission" date="2022-08" db="EMBL/GenBank/DDBJ databases">
        <authorList>
            <person name="Dzunkova M."/>
            <person name="La Clair J."/>
            <person name="Tyml T."/>
            <person name="Doud D."/>
            <person name="Schulz F."/>
            <person name="Piquer S."/>
            <person name="Porcel Sanchis D."/>
            <person name="Osborn A."/>
            <person name="Robinson D."/>
            <person name="Louie K.B."/>
            <person name="Bowen B.P."/>
            <person name="Bowers R."/>
            <person name="Lee J."/>
            <person name="Arnau Llombart V."/>
            <person name="Diaz Villanueva W."/>
            <person name="Gosliner T."/>
            <person name="Northen T."/>
            <person name="Cheng J.-F."/>
            <person name="Burkart M.D."/>
            <person name="Woyke T."/>
        </authorList>
    </citation>
    <scope>NUCLEOTIDE SEQUENCE</scope>
    <source>
        <strain evidence="1">Df01</strain>
    </source>
</reference>
<dbReference type="InterPro" id="IPR036515">
    <property type="entry name" value="Transposase_17_sf"/>
</dbReference>
<evidence type="ECO:0000313" key="2">
    <source>
        <dbReference type="Proteomes" id="UP001168167"/>
    </source>
</evidence>
<organism evidence="1 2">
    <name type="scientific">Candidatus Doriopsillibacter californiensis</name>
    <dbReference type="NCBI Taxonomy" id="2970740"/>
    <lineage>
        <taxon>Bacteria</taxon>
        <taxon>Pseudomonadati</taxon>
        <taxon>Pseudomonadota</taxon>
        <taxon>Gammaproteobacteria</taxon>
        <taxon>Candidatus Tethybacterales</taxon>
        <taxon>Candidatus Persebacteraceae</taxon>
        <taxon>Candidatus Doriopsillibacter</taxon>
    </lineage>
</organism>
<dbReference type="EMBL" id="JANQAO010000003">
    <property type="protein sequence ID" value="MDM5147880.1"/>
    <property type="molecule type" value="Genomic_DNA"/>
</dbReference>
<name>A0ABT7QMR5_9GAMM</name>
<proteinExistence type="predicted"/>
<comment type="caution">
    <text evidence="1">The sequence shown here is derived from an EMBL/GenBank/DDBJ whole genome shotgun (WGS) entry which is preliminary data.</text>
</comment>
<reference evidence="1" key="2">
    <citation type="journal article" date="2023" name="Microbiome">
        <title>Synthase-selected sorting approach identifies a beta-lactone synthase in a nudibranch symbiotic bacterium.</title>
        <authorList>
            <person name="Dzunkova M."/>
            <person name="La Clair J.J."/>
            <person name="Tyml T."/>
            <person name="Doud D."/>
            <person name="Schulz F."/>
            <person name="Piquer-Esteban S."/>
            <person name="Porcel Sanchis D."/>
            <person name="Osborn A."/>
            <person name="Robinson D."/>
            <person name="Louie K.B."/>
            <person name="Bowen B.P."/>
            <person name="Bowers R.M."/>
            <person name="Lee J."/>
            <person name="Arnau V."/>
            <person name="Diaz-Villanueva W."/>
            <person name="Stepanauskas R."/>
            <person name="Gosliner T."/>
            <person name="Date S.V."/>
            <person name="Northen T.R."/>
            <person name="Cheng J.F."/>
            <person name="Burkart M.D."/>
            <person name="Woyke T."/>
        </authorList>
    </citation>
    <scope>NUCLEOTIDE SEQUENCE</scope>
    <source>
        <strain evidence="1">Df01</strain>
    </source>
</reference>
<accession>A0ABT7QMR5</accession>
<dbReference type="Gene3D" id="3.30.70.1290">
    <property type="entry name" value="Transposase IS200-like"/>
    <property type="match status" value="1"/>
</dbReference>
<evidence type="ECO:0000313" key="1">
    <source>
        <dbReference type="EMBL" id="MDM5147880.1"/>
    </source>
</evidence>
<sequence length="357" mass="41146">MTIENNSEINPIVVLSKIATKKNWCANLYCPVCSHVAMRYALREIASGVLPGTEKWVLNARWPSGLTAMKGKYGSMPIEATIPEWSVRHEHAISSIMANMSIEQMAENVSFPDFFYYMGICLHYVANEERRSRRVTLSWVPQILSLFKTALDDETESELRQLLISEDTLSWKHLQKVQDRLSKVVVDDEEEKATPPGVYYVVMKSRLEYNLAGGRGIRWKALAEVLNGALLRQEYPPVLYAYAFLPSAAHLLMKVYNAKFFINYLRSHSYQLMHENIKRTESEENQKLIVNEGFWHDKTLIEKVSNMDGLMRHKTNIENLSVDMGYVVEPAHWKWSSATANDMLTISRPEENNFSDW</sequence>